<reference evidence="1" key="2">
    <citation type="submission" date="2023-06" db="EMBL/GenBank/DDBJ databases">
        <authorList>
            <person name="Ma L."/>
            <person name="Liu K.-W."/>
            <person name="Li Z."/>
            <person name="Hsiao Y.-Y."/>
            <person name="Qi Y."/>
            <person name="Fu T."/>
            <person name="Tang G."/>
            <person name="Zhang D."/>
            <person name="Sun W.-H."/>
            <person name="Liu D.-K."/>
            <person name="Li Y."/>
            <person name="Chen G.-Z."/>
            <person name="Liu X.-D."/>
            <person name="Liao X.-Y."/>
            <person name="Jiang Y.-T."/>
            <person name="Yu X."/>
            <person name="Hao Y."/>
            <person name="Huang J."/>
            <person name="Zhao X.-W."/>
            <person name="Ke S."/>
            <person name="Chen Y.-Y."/>
            <person name="Wu W.-L."/>
            <person name="Hsu J.-L."/>
            <person name="Lin Y.-F."/>
            <person name="Huang M.-D."/>
            <person name="Li C.-Y."/>
            <person name="Huang L."/>
            <person name="Wang Z.-W."/>
            <person name="Zhao X."/>
            <person name="Zhong W.-Y."/>
            <person name="Peng D.-H."/>
            <person name="Ahmad S."/>
            <person name="Lan S."/>
            <person name="Zhang J.-S."/>
            <person name="Tsai W.-C."/>
            <person name="Van De Peer Y."/>
            <person name="Liu Z.-J."/>
        </authorList>
    </citation>
    <scope>NUCLEOTIDE SEQUENCE</scope>
    <source>
        <strain evidence="1">CP</strain>
        <tissue evidence="1">Leaves</tissue>
    </source>
</reference>
<proteinExistence type="predicted"/>
<evidence type="ECO:0000313" key="1">
    <source>
        <dbReference type="EMBL" id="KAK1315043.1"/>
    </source>
</evidence>
<name>A0AAV9EN29_ACOCL</name>
<organism evidence="1 2">
    <name type="scientific">Acorus calamus</name>
    <name type="common">Sweet flag</name>
    <dbReference type="NCBI Taxonomy" id="4465"/>
    <lineage>
        <taxon>Eukaryota</taxon>
        <taxon>Viridiplantae</taxon>
        <taxon>Streptophyta</taxon>
        <taxon>Embryophyta</taxon>
        <taxon>Tracheophyta</taxon>
        <taxon>Spermatophyta</taxon>
        <taxon>Magnoliopsida</taxon>
        <taxon>Liliopsida</taxon>
        <taxon>Acoraceae</taxon>
        <taxon>Acorus</taxon>
    </lineage>
</organism>
<gene>
    <name evidence="1" type="ORF">QJS10_CPA06g01929</name>
</gene>
<protein>
    <submittedName>
        <fullName evidence="1">Uncharacterized protein</fullName>
    </submittedName>
</protein>
<evidence type="ECO:0000313" key="2">
    <source>
        <dbReference type="Proteomes" id="UP001180020"/>
    </source>
</evidence>
<keyword evidence="2" id="KW-1185">Reference proteome</keyword>
<reference evidence="1" key="1">
    <citation type="journal article" date="2023" name="Nat. Commun.">
        <title>Diploid and tetraploid genomes of Acorus and the evolution of monocots.</title>
        <authorList>
            <person name="Ma L."/>
            <person name="Liu K.W."/>
            <person name="Li Z."/>
            <person name="Hsiao Y.Y."/>
            <person name="Qi Y."/>
            <person name="Fu T."/>
            <person name="Tang G.D."/>
            <person name="Zhang D."/>
            <person name="Sun W.H."/>
            <person name="Liu D.K."/>
            <person name="Li Y."/>
            <person name="Chen G.Z."/>
            <person name="Liu X.D."/>
            <person name="Liao X.Y."/>
            <person name="Jiang Y.T."/>
            <person name="Yu X."/>
            <person name="Hao Y."/>
            <person name="Huang J."/>
            <person name="Zhao X.W."/>
            <person name="Ke S."/>
            <person name="Chen Y.Y."/>
            <person name="Wu W.L."/>
            <person name="Hsu J.L."/>
            <person name="Lin Y.F."/>
            <person name="Huang M.D."/>
            <person name="Li C.Y."/>
            <person name="Huang L."/>
            <person name="Wang Z.W."/>
            <person name="Zhao X."/>
            <person name="Zhong W.Y."/>
            <person name="Peng D.H."/>
            <person name="Ahmad S."/>
            <person name="Lan S."/>
            <person name="Zhang J.S."/>
            <person name="Tsai W.C."/>
            <person name="Van de Peer Y."/>
            <person name="Liu Z.J."/>
        </authorList>
    </citation>
    <scope>NUCLEOTIDE SEQUENCE</scope>
    <source>
        <strain evidence="1">CP</strain>
    </source>
</reference>
<comment type="caution">
    <text evidence="1">The sequence shown here is derived from an EMBL/GenBank/DDBJ whole genome shotgun (WGS) entry which is preliminary data.</text>
</comment>
<accession>A0AAV9EN29</accession>
<sequence>MQELSLDLIKFSHSSACICDIVFNVNKGWMHFSGLYVFSIYRRWLLTSSQMILIHSNHV</sequence>
<dbReference type="AlphaFoldDB" id="A0AAV9EN29"/>
<dbReference type="EMBL" id="JAUJYO010000006">
    <property type="protein sequence ID" value="KAK1315043.1"/>
    <property type="molecule type" value="Genomic_DNA"/>
</dbReference>
<dbReference type="Proteomes" id="UP001180020">
    <property type="component" value="Unassembled WGS sequence"/>
</dbReference>